<gene>
    <name evidence="1" type="ORF">TJEJU_2531</name>
</gene>
<name>A0A238UAX1_9FLAO</name>
<reference evidence="1 2" key="1">
    <citation type="submission" date="2017-07" db="EMBL/GenBank/DDBJ databases">
        <authorList>
            <person name="Sun Z.S."/>
            <person name="Albrecht U."/>
            <person name="Echele G."/>
            <person name="Lee C.C."/>
        </authorList>
    </citation>
    <scope>NUCLEOTIDE SEQUENCE [LARGE SCALE GENOMIC DNA]</scope>
    <source>
        <strain evidence="2">type strain: KCTC 22618</strain>
    </source>
</reference>
<keyword evidence="2" id="KW-1185">Reference proteome</keyword>
<dbReference type="EMBL" id="LT899436">
    <property type="protein sequence ID" value="SNR16215.1"/>
    <property type="molecule type" value="Genomic_DNA"/>
</dbReference>
<dbReference type="Proteomes" id="UP000215214">
    <property type="component" value="Chromosome TJEJU"/>
</dbReference>
<dbReference type="KEGG" id="tje:TJEJU_2531"/>
<proteinExistence type="predicted"/>
<evidence type="ECO:0000313" key="1">
    <source>
        <dbReference type="EMBL" id="SNR16215.1"/>
    </source>
</evidence>
<dbReference type="OrthoDB" id="1189694at2"/>
<dbReference type="AlphaFoldDB" id="A0A238UAX1"/>
<sequence length="92" mass="10571">MEEIVFKTLANKKKYTSIDHFIAEVMKGNEADEFIYDGIKDAVFKLIIYGFITVDTSSVKNCIRKEGNFYKAKKLGGVGEWLKYRQSHRNAA</sequence>
<organism evidence="1 2">
    <name type="scientific">Tenacibaculum jejuense</name>
    <dbReference type="NCBI Taxonomy" id="584609"/>
    <lineage>
        <taxon>Bacteria</taxon>
        <taxon>Pseudomonadati</taxon>
        <taxon>Bacteroidota</taxon>
        <taxon>Flavobacteriia</taxon>
        <taxon>Flavobacteriales</taxon>
        <taxon>Flavobacteriaceae</taxon>
        <taxon>Tenacibaculum</taxon>
    </lineage>
</organism>
<dbReference type="RefSeq" id="WP_095072589.1">
    <property type="nucleotide sequence ID" value="NZ_LT899436.1"/>
</dbReference>
<evidence type="ECO:0000313" key="2">
    <source>
        <dbReference type="Proteomes" id="UP000215214"/>
    </source>
</evidence>
<protein>
    <submittedName>
        <fullName evidence="1">Uncharacterized protein</fullName>
    </submittedName>
</protein>
<accession>A0A238UAX1</accession>